<dbReference type="EMBL" id="BPQG01000024">
    <property type="protein sequence ID" value="GJD43819.1"/>
    <property type="molecule type" value="Genomic_DNA"/>
</dbReference>
<feature type="signal peptide" evidence="1">
    <location>
        <begin position="1"/>
        <end position="25"/>
    </location>
</feature>
<organism evidence="2 3">
    <name type="scientific">Methylobacterium cerastii</name>
    <dbReference type="NCBI Taxonomy" id="932741"/>
    <lineage>
        <taxon>Bacteria</taxon>
        <taxon>Pseudomonadati</taxon>
        <taxon>Pseudomonadota</taxon>
        <taxon>Alphaproteobacteria</taxon>
        <taxon>Hyphomicrobiales</taxon>
        <taxon>Methylobacteriaceae</taxon>
        <taxon>Methylobacterium</taxon>
    </lineage>
</organism>
<evidence type="ECO:0000313" key="3">
    <source>
        <dbReference type="Proteomes" id="UP001055117"/>
    </source>
</evidence>
<evidence type="ECO:0000256" key="1">
    <source>
        <dbReference type="SAM" id="SignalP"/>
    </source>
</evidence>
<accession>A0ABQ4QGE5</accession>
<protein>
    <submittedName>
        <fullName evidence="2">Uncharacterized protein</fullName>
    </submittedName>
</protein>
<keyword evidence="3" id="KW-1185">Reference proteome</keyword>
<keyword evidence="1" id="KW-0732">Signal</keyword>
<reference evidence="2 3" key="1">
    <citation type="journal article" date="2021" name="Front. Microbiol.">
        <title>Comprehensive Comparative Genomics and Phenotyping of Methylobacterium Species.</title>
        <authorList>
            <person name="Alessa O."/>
            <person name="Ogura Y."/>
            <person name="Fujitani Y."/>
            <person name="Takami H."/>
            <person name="Hayashi T."/>
            <person name="Sahin N."/>
            <person name="Tani A."/>
        </authorList>
    </citation>
    <scope>NUCLEOTIDE SEQUENCE [LARGE SCALE GENOMIC DNA]</scope>
    <source>
        <strain evidence="2 3">DSM 23679</strain>
    </source>
</reference>
<evidence type="ECO:0000313" key="2">
    <source>
        <dbReference type="EMBL" id="GJD43819.1"/>
    </source>
</evidence>
<sequence length="134" mass="13896">MKRLAMITAVAITLTLSMAPKLTHADDGDRSFLMCEGASQKDQGQTLAFPVTLDVAAGKVLAMISGDGATTTTFTDAEIGAKQAVGSGVENVLQIDRITGGFTLTITHSVKDGEAPAETDDAFRGTCRTAAKAF</sequence>
<dbReference type="Proteomes" id="UP001055117">
    <property type="component" value="Unassembled WGS sequence"/>
</dbReference>
<feature type="chain" id="PRO_5045473652" evidence="1">
    <location>
        <begin position="26"/>
        <end position="134"/>
    </location>
</feature>
<name>A0ABQ4QGE5_9HYPH</name>
<comment type="caution">
    <text evidence="2">The sequence shown here is derived from an EMBL/GenBank/DDBJ whole genome shotgun (WGS) entry which is preliminary data.</text>
</comment>
<gene>
    <name evidence="2" type="ORF">AFCDBAGC_1677</name>
</gene>
<dbReference type="RefSeq" id="WP_238271850.1">
    <property type="nucleotide sequence ID" value="NZ_BPQG01000024.1"/>
</dbReference>
<proteinExistence type="predicted"/>